<dbReference type="Proteomes" id="UP001162501">
    <property type="component" value="Chromosome 32"/>
</dbReference>
<protein>
    <submittedName>
        <fullName evidence="1">Uncharacterized protein</fullName>
    </submittedName>
</protein>
<accession>A0AC59ZPW4</accession>
<proteinExistence type="predicted"/>
<evidence type="ECO:0000313" key="1">
    <source>
        <dbReference type="EMBL" id="CAN0480659.1"/>
    </source>
</evidence>
<reference evidence="1" key="2">
    <citation type="submission" date="2025-03" db="EMBL/GenBank/DDBJ databases">
        <authorList>
            <consortium name="ELIXIR-Norway"/>
            <consortium name="Elixir Norway"/>
        </authorList>
    </citation>
    <scope>NUCLEOTIDE SEQUENCE</scope>
</reference>
<feature type="non-terminal residue" evidence="1">
    <location>
        <position position="1"/>
    </location>
</feature>
<dbReference type="EMBL" id="OX596116">
    <property type="protein sequence ID" value="CAN0480659.1"/>
    <property type="molecule type" value="Genomic_DNA"/>
</dbReference>
<feature type="non-terminal residue" evidence="1">
    <location>
        <position position="69"/>
    </location>
</feature>
<gene>
    <name evidence="1" type="ORF">MRATA1EN22A_LOCUS21021</name>
</gene>
<sequence length="69" mass="7313">MINNVLNLKTEHTSPTLQVDSLPLSHQGSPVERNIFGGGERDSGVPGSVVVAHGLSCPMWNLPEPGIKP</sequence>
<evidence type="ECO:0000313" key="2">
    <source>
        <dbReference type="Proteomes" id="UP001162501"/>
    </source>
</evidence>
<organism evidence="1 2">
    <name type="scientific">Rangifer tarandus platyrhynchus</name>
    <name type="common">Svalbard reindeer</name>
    <dbReference type="NCBI Taxonomy" id="3082113"/>
    <lineage>
        <taxon>Eukaryota</taxon>
        <taxon>Metazoa</taxon>
        <taxon>Chordata</taxon>
        <taxon>Craniata</taxon>
        <taxon>Vertebrata</taxon>
        <taxon>Euteleostomi</taxon>
        <taxon>Mammalia</taxon>
        <taxon>Eutheria</taxon>
        <taxon>Laurasiatheria</taxon>
        <taxon>Artiodactyla</taxon>
        <taxon>Ruminantia</taxon>
        <taxon>Pecora</taxon>
        <taxon>Cervidae</taxon>
        <taxon>Odocoileinae</taxon>
        <taxon>Rangifer</taxon>
    </lineage>
</organism>
<reference evidence="1" key="1">
    <citation type="submission" date="2023-05" db="EMBL/GenBank/DDBJ databases">
        <authorList>
            <consortium name="ELIXIR-Norway"/>
        </authorList>
    </citation>
    <scope>NUCLEOTIDE SEQUENCE</scope>
</reference>
<name>A0AC59ZPW4_RANTA</name>